<dbReference type="GeneTree" id="ENSGT00940000155830"/>
<proteinExistence type="predicted"/>
<protein>
    <recommendedName>
        <fullName evidence="8">SUN domain-containing protein</fullName>
    </recommendedName>
</protein>
<name>A0AAY4CLN9_9TELE</name>
<evidence type="ECO:0000256" key="4">
    <source>
        <dbReference type="ARBA" id="ARBA00023136"/>
    </source>
</evidence>
<feature type="compositionally biased region" description="Polar residues" evidence="6">
    <location>
        <begin position="142"/>
        <end position="154"/>
    </location>
</feature>
<keyword evidence="3" id="KW-0175">Coiled coil</keyword>
<dbReference type="GO" id="GO:0034993">
    <property type="term" value="C:meiotic nuclear membrane microtubule tethering complex"/>
    <property type="evidence" value="ECO:0007669"/>
    <property type="project" value="TreeGrafter"/>
</dbReference>
<dbReference type="GO" id="GO:0005637">
    <property type="term" value="C:nuclear inner membrane"/>
    <property type="evidence" value="ECO:0007669"/>
    <property type="project" value="UniProtKB-SubCell"/>
</dbReference>
<reference evidence="9 10" key="1">
    <citation type="submission" date="2020-06" db="EMBL/GenBank/DDBJ databases">
        <authorList>
            <consortium name="Wellcome Sanger Institute Data Sharing"/>
        </authorList>
    </citation>
    <scope>NUCLEOTIDE SEQUENCE [LARGE SCALE GENOMIC DNA]</scope>
</reference>
<sequence>MNMDFSHLHAYSPPQCCPDNTGYTYSLSSSYSSAALEFEREHRIAPVFDSPRMSRRSLRLHTTGGLYGNDQSRGQSYSSSSSAKRTVRSRRQQQPSPADALTQTPVRRSLRGHGVLLSGADAVTTTDSAAPRPGLEGDCAARSSSRLNGDASATQAHAAPLNGYICKDCSHHARRDDPVLLSLSSSSSRSDSGAAAGLHLSPPSSSSTTSTSSSSYSSIIYSRDSSRRVRRGVLFSVSDACVRQGRRVLSAVCAVVTMLQHGLLWSSGGDRHVGGKGDQVSGSEVFWRLRSAGVSRVSWLWQKLFYRQEDVQRKAHSSFCGSMNVRDEMNADECLSVNGALCASVLQTCRSAATVGGAITTKAASILWSAVLSPGKAVRSVLWLLGTGWYQLVTLLSLLNVFILTRCLPRILKLLLLLLPLLLLLALWFWGSSGLLALLPAANLTRWSSETLSVLLPTSSTPQPAPASTRQSDGAAAAAAALDVERLSRVEERLAELWRSVQQGEARQQQRHGETMGLYHTLRQQLDADKHTLDPWVSGLVEDKLRVLRGDLERLTNRRAEARQQELEVEHKSHEARLAEMELLLQALTTETEALQQKQKEETTAVPPVPESAGVGQEDHDALLGQVRRLEAELGHIRAELQGLLGCRGRCEQLDGLHEKVSAQVSAQVRRELETLFYGSEGAGQLPDSFLRWMSTRFVRGDDLRASLASLEQSILGNVSLQLELNKPAAYAETVHQTVSHTAQTAGMSEEQVHVIVRNALKLYSQDRTGQVDYALESGGGSILSTRCSETFETKTALMSLFGVPLWYFSQSPRVVIQPDVYPGNCWAFKGSQGYLVIRLSLRVRPTSFCLEHIPKSLSPTGSISSAPRRFAVYGLDDEYQEEGSLLGDYTYQEDGESLQIFPVTEPNERTYQIIEMRVLSNWGHPEYTCLYRFRVHGQPLAQ</sequence>
<feature type="region of interest" description="Disordered" evidence="6">
    <location>
        <begin position="596"/>
        <end position="618"/>
    </location>
</feature>
<feature type="region of interest" description="Disordered" evidence="6">
    <location>
        <begin position="62"/>
        <end position="154"/>
    </location>
</feature>
<keyword evidence="10" id="KW-1185">Reference proteome</keyword>
<feature type="region of interest" description="Disordered" evidence="6">
    <location>
        <begin position="192"/>
        <end position="215"/>
    </location>
</feature>
<feature type="compositionally biased region" description="Polar residues" evidence="6">
    <location>
        <begin position="92"/>
        <end position="106"/>
    </location>
</feature>
<evidence type="ECO:0000259" key="8">
    <source>
        <dbReference type="PROSITE" id="PS51469"/>
    </source>
</evidence>
<dbReference type="AlphaFoldDB" id="A0AAY4CLN9"/>
<keyword evidence="2 7" id="KW-1133">Transmembrane helix</keyword>
<evidence type="ECO:0000256" key="3">
    <source>
        <dbReference type="ARBA" id="ARBA00023054"/>
    </source>
</evidence>
<reference evidence="9" key="2">
    <citation type="submission" date="2025-08" db="UniProtKB">
        <authorList>
            <consortium name="Ensembl"/>
        </authorList>
    </citation>
    <scope>IDENTIFICATION</scope>
</reference>
<dbReference type="Ensembl" id="ENSDCDT00010042249.1">
    <property type="protein sequence ID" value="ENSDCDP00010034140.1"/>
    <property type="gene ID" value="ENSDCDG00010021687.1"/>
</dbReference>
<dbReference type="InterPro" id="IPR012919">
    <property type="entry name" value="SUN_dom"/>
</dbReference>
<dbReference type="PROSITE" id="PS51469">
    <property type="entry name" value="SUN"/>
    <property type="match status" value="1"/>
</dbReference>
<dbReference type="GO" id="GO:0043495">
    <property type="term" value="F:protein-membrane adaptor activity"/>
    <property type="evidence" value="ECO:0007669"/>
    <property type="project" value="TreeGrafter"/>
</dbReference>
<feature type="compositionally biased region" description="Low complexity" evidence="6">
    <location>
        <begin position="201"/>
        <end position="215"/>
    </location>
</feature>
<accession>A0AAY4CLN9</accession>
<keyword evidence="4 7" id="KW-0472">Membrane</keyword>
<dbReference type="PANTHER" id="PTHR12911">
    <property type="entry name" value="SAD1/UNC-84-LIKE PROTEIN-RELATED"/>
    <property type="match status" value="1"/>
</dbReference>
<feature type="transmembrane region" description="Helical" evidence="7">
    <location>
        <begin position="381"/>
        <end position="404"/>
    </location>
</feature>
<reference evidence="9" key="3">
    <citation type="submission" date="2025-09" db="UniProtKB">
        <authorList>
            <consortium name="Ensembl"/>
        </authorList>
    </citation>
    <scope>IDENTIFICATION</scope>
</reference>
<dbReference type="Pfam" id="PF07738">
    <property type="entry name" value="Sad1_UNC"/>
    <property type="match status" value="1"/>
</dbReference>
<feature type="transmembrane region" description="Helical" evidence="7">
    <location>
        <begin position="411"/>
        <end position="430"/>
    </location>
</feature>
<dbReference type="Gene3D" id="2.60.120.260">
    <property type="entry name" value="Galactose-binding domain-like"/>
    <property type="match status" value="1"/>
</dbReference>
<organism evidence="9 10">
    <name type="scientific">Denticeps clupeoides</name>
    <name type="common">denticle herring</name>
    <dbReference type="NCBI Taxonomy" id="299321"/>
    <lineage>
        <taxon>Eukaryota</taxon>
        <taxon>Metazoa</taxon>
        <taxon>Chordata</taxon>
        <taxon>Craniata</taxon>
        <taxon>Vertebrata</taxon>
        <taxon>Euteleostomi</taxon>
        <taxon>Actinopterygii</taxon>
        <taxon>Neopterygii</taxon>
        <taxon>Teleostei</taxon>
        <taxon>Clupei</taxon>
        <taxon>Clupeiformes</taxon>
        <taxon>Denticipitoidei</taxon>
        <taxon>Denticipitidae</taxon>
        <taxon>Denticeps</taxon>
    </lineage>
</organism>
<dbReference type="Proteomes" id="UP000694580">
    <property type="component" value="Chromosome 7"/>
</dbReference>
<evidence type="ECO:0000256" key="7">
    <source>
        <dbReference type="SAM" id="Phobius"/>
    </source>
</evidence>
<dbReference type="PANTHER" id="PTHR12911:SF23">
    <property type="entry name" value="SUN DOMAIN-CONTAINING PROTEIN 1"/>
    <property type="match status" value="1"/>
</dbReference>
<feature type="domain" description="SUN" evidence="8">
    <location>
        <begin position="780"/>
        <end position="941"/>
    </location>
</feature>
<gene>
    <name evidence="9" type="primary">SUN1</name>
</gene>
<evidence type="ECO:0000256" key="6">
    <source>
        <dbReference type="SAM" id="MobiDB-lite"/>
    </source>
</evidence>
<feature type="compositionally biased region" description="Low complexity" evidence="6">
    <location>
        <begin position="72"/>
        <end position="84"/>
    </location>
</feature>
<evidence type="ECO:0000256" key="5">
    <source>
        <dbReference type="ARBA" id="ARBA00037816"/>
    </source>
</evidence>
<dbReference type="FunFam" id="2.60.120.260:FF:000009">
    <property type="entry name" value="SUN domain-containing protein 1 isoform X1"/>
    <property type="match status" value="1"/>
</dbReference>
<evidence type="ECO:0000256" key="1">
    <source>
        <dbReference type="ARBA" id="ARBA00022692"/>
    </source>
</evidence>
<comment type="subcellular location">
    <subcellularLocation>
        <location evidence="5">Nucleus inner membrane</location>
        <topology evidence="5">Single-pass type II membrane protein</topology>
    </subcellularLocation>
</comment>
<keyword evidence="1 7" id="KW-0812">Transmembrane</keyword>
<dbReference type="InterPro" id="IPR045119">
    <property type="entry name" value="SUN1-5"/>
</dbReference>
<evidence type="ECO:0000313" key="10">
    <source>
        <dbReference type="Proteomes" id="UP000694580"/>
    </source>
</evidence>
<evidence type="ECO:0000256" key="2">
    <source>
        <dbReference type="ARBA" id="ARBA00022989"/>
    </source>
</evidence>
<evidence type="ECO:0000313" key="9">
    <source>
        <dbReference type="Ensembl" id="ENSDCDP00010034140.1"/>
    </source>
</evidence>